<sequence length="236" mass="27983">MRKNYFQAIIALIINLFSLNTSKAQTYHNYILNKKGDTIIGTIKKINVVDNFIRFFDAKKNEKYDYYLDSVASFFYQNSNWSLVKQLGKTDFTQKYTLGLFEKNNNNPTYIFLPNIKSNYTFRLGIWGNIIFSNTESRVKVYSNGKTTLFEYIYYYNSASVTRSNSMLFISNDSLGVSQLFFPEKNSTPQLFSYLNEVMSSYTADKPEFYNQLKYNYSFDYSYDKMKNFFLRYIKM</sequence>
<name>A0A2W5F533_9SPHI</name>
<evidence type="ECO:0000313" key="2">
    <source>
        <dbReference type="Proteomes" id="UP000249645"/>
    </source>
</evidence>
<dbReference type="Proteomes" id="UP000249645">
    <property type="component" value="Unassembled WGS sequence"/>
</dbReference>
<reference evidence="1 2" key="1">
    <citation type="submission" date="2017-11" db="EMBL/GenBank/DDBJ databases">
        <title>Infants hospitalized years apart are colonized by the same room-sourced microbial strains.</title>
        <authorList>
            <person name="Brooks B."/>
            <person name="Olm M.R."/>
            <person name="Firek B.A."/>
            <person name="Baker R."/>
            <person name="Thomas B.C."/>
            <person name="Morowitz M.J."/>
            <person name="Banfield J.F."/>
        </authorList>
    </citation>
    <scope>NUCLEOTIDE SEQUENCE [LARGE SCALE GENOMIC DNA]</scope>
    <source>
        <strain evidence="1">S2_009_000_R2_76</strain>
    </source>
</reference>
<evidence type="ECO:0000313" key="1">
    <source>
        <dbReference type="EMBL" id="PZP49863.1"/>
    </source>
</evidence>
<organism evidence="1 2">
    <name type="scientific">Pseudopedobacter saltans</name>
    <dbReference type="NCBI Taxonomy" id="151895"/>
    <lineage>
        <taxon>Bacteria</taxon>
        <taxon>Pseudomonadati</taxon>
        <taxon>Bacteroidota</taxon>
        <taxon>Sphingobacteriia</taxon>
        <taxon>Sphingobacteriales</taxon>
        <taxon>Sphingobacteriaceae</taxon>
        <taxon>Pseudopedobacter</taxon>
    </lineage>
</organism>
<dbReference type="EMBL" id="QFOI01000091">
    <property type="protein sequence ID" value="PZP49863.1"/>
    <property type="molecule type" value="Genomic_DNA"/>
</dbReference>
<protein>
    <submittedName>
        <fullName evidence="1">Uncharacterized protein</fullName>
    </submittedName>
</protein>
<accession>A0A2W5F533</accession>
<dbReference type="AlphaFoldDB" id="A0A2W5F533"/>
<proteinExistence type="predicted"/>
<gene>
    <name evidence="1" type="ORF">DI598_06825</name>
</gene>
<comment type="caution">
    <text evidence="1">The sequence shown here is derived from an EMBL/GenBank/DDBJ whole genome shotgun (WGS) entry which is preliminary data.</text>
</comment>